<evidence type="ECO:0000256" key="3">
    <source>
        <dbReference type="SAM" id="Coils"/>
    </source>
</evidence>
<dbReference type="InterPro" id="IPR051212">
    <property type="entry name" value="Type-I_RE_S_subunit"/>
</dbReference>
<evidence type="ECO:0000313" key="4">
    <source>
        <dbReference type="EMBL" id="GAA3994936.1"/>
    </source>
</evidence>
<dbReference type="InterPro" id="IPR044946">
    <property type="entry name" value="Restrct_endonuc_typeI_TRD_sf"/>
</dbReference>
<accession>A0ABP7RAI0</accession>
<evidence type="ECO:0000313" key="5">
    <source>
        <dbReference type="Proteomes" id="UP001501627"/>
    </source>
</evidence>
<evidence type="ECO:0008006" key="6">
    <source>
        <dbReference type="Google" id="ProtNLM"/>
    </source>
</evidence>
<keyword evidence="3" id="KW-0175">Coiled coil</keyword>
<dbReference type="RefSeq" id="WP_344869436.1">
    <property type="nucleotide sequence ID" value="NZ_BAABBP010000013.1"/>
</dbReference>
<dbReference type="PANTHER" id="PTHR43140:SF1">
    <property type="entry name" value="TYPE I RESTRICTION ENZYME ECOKI SPECIFICITY SUBUNIT"/>
    <property type="match status" value="1"/>
</dbReference>
<dbReference type="Proteomes" id="UP001501627">
    <property type="component" value="Unassembled WGS sequence"/>
</dbReference>
<evidence type="ECO:0000256" key="1">
    <source>
        <dbReference type="ARBA" id="ARBA00022747"/>
    </source>
</evidence>
<sequence length="386" mass="42345">MKAWPTVALGDLLRRSTETAVIAPDAEYHEVTIKLWGKGVVSRGKVRGSDVVTVRRAVRANQLILSKIDARNGAIGMVPPELDGAIVSNDFPSFDFRDVRRCSPAFIGWLVRSTPFVALCKAASEGTTNRVRIKEDRFLAKQIALPPLAEQQTLVARLDALAEKTRQLEAHLDAAERNAEHLLALRLRDAIANAPLRPMAEVAPLVRREVAIDPQASYTELGVRSFYKGTFHRRTVAGSEFTWQKMFRVEEGDLIFSNIMAWEQAIALATPEDHGCVGNHRMLTCVADDEKAVPGFLAYYFMTDDGFAKVYAASPGTAARNRTLIAANLEAIEVPIPPLPIQQSFNRLQTEVAALKAKHASIRAANAALLPATLERVFAAQGVTNV</sequence>
<dbReference type="SUPFAM" id="SSF116734">
    <property type="entry name" value="DNA methylase specificity domain"/>
    <property type="match status" value="2"/>
</dbReference>
<dbReference type="EMBL" id="BAABBP010000013">
    <property type="protein sequence ID" value="GAA3994936.1"/>
    <property type="molecule type" value="Genomic_DNA"/>
</dbReference>
<organism evidence="4 5">
    <name type="scientific">Comamonas faecalis</name>
    <dbReference type="NCBI Taxonomy" id="1387849"/>
    <lineage>
        <taxon>Bacteria</taxon>
        <taxon>Pseudomonadati</taxon>
        <taxon>Pseudomonadota</taxon>
        <taxon>Betaproteobacteria</taxon>
        <taxon>Burkholderiales</taxon>
        <taxon>Comamonadaceae</taxon>
        <taxon>Comamonas</taxon>
    </lineage>
</organism>
<reference evidence="5" key="1">
    <citation type="journal article" date="2019" name="Int. J. Syst. Evol. Microbiol.">
        <title>The Global Catalogue of Microorganisms (GCM) 10K type strain sequencing project: providing services to taxonomists for standard genome sequencing and annotation.</title>
        <authorList>
            <consortium name="The Broad Institute Genomics Platform"/>
            <consortium name="The Broad Institute Genome Sequencing Center for Infectious Disease"/>
            <person name="Wu L."/>
            <person name="Ma J."/>
        </authorList>
    </citation>
    <scope>NUCLEOTIDE SEQUENCE [LARGE SCALE GENOMIC DNA]</scope>
    <source>
        <strain evidence="5">JCM 17561</strain>
    </source>
</reference>
<dbReference type="Gene3D" id="3.90.220.20">
    <property type="entry name" value="DNA methylase specificity domains"/>
    <property type="match status" value="3"/>
</dbReference>
<proteinExistence type="predicted"/>
<dbReference type="PANTHER" id="PTHR43140">
    <property type="entry name" value="TYPE-1 RESTRICTION ENZYME ECOKI SPECIFICITY PROTEIN"/>
    <property type="match status" value="1"/>
</dbReference>
<name>A0ABP7RAI0_9BURK</name>
<protein>
    <recommendedName>
        <fullName evidence="6">Restriction endonuclease subunit S</fullName>
    </recommendedName>
</protein>
<keyword evidence="1" id="KW-0680">Restriction system</keyword>
<comment type="caution">
    <text evidence="4">The sequence shown here is derived from an EMBL/GenBank/DDBJ whole genome shotgun (WGS) entry which is preliminary data.</text>
</comment>
<keyword evidence="2" id="KW-0238">DNA-binding</keyword>
<feature type="coiled-coil region" evidence="3">
    <location>
        <begin position="158"/>
        <end position="185"/>
    </location>
</feature>
<evidence type="ECO:0000256" key="2">
    <source>
        <dbReference type="ARBA" id="ARBA00023125"/>
    </source>
</evidence>
<gene>
    <name evidence="4" type="ORF">GCM10022279_18190</name>
</gene>
<keyword evidence="5" id="KW-1185">Reference proteome</keyword>